<evidence type="ECO:0000313" key="2">
    <source>
        <dbReference type="EMBL" id="HGV54487.1"/>
    </source>
</evidence>
<sequence>MVEKVKVVLSDIPIVKRWVRLPPPPKELYRETEAKIALLKLSRAKDLFADEYGKVLKEWDLAKKDYERKLYKRAERKLKKTHQASEELLKKVEDEEKRFREEALRRYKEKEATLLAKLSKDEEKNLKIRLYLWKLRNLLDLGRFDEFERELEKSPI</sequence>
<feature type="coiled-coil region" evidence="1">
    <location>
        <begin position="71"/>
        <end position="124"/>
    </location>
</feature>
<dbReference type="AlphaFoldDB" id="A0A832LU33"/>
<protein>
    <submittedName>
        <fullName evidence="2">Uncharacterized protein</fullName>
    </submittedName>
</protein>
<evidence type="ECO:0000256" key="1">
    <source>
        <dbReference type="SAM" id="Coils"/>
    </source>
</evidence>
<gene>
    <name evidence="2" type="ORF">ENT73_00170</name>
</gene>
<name>A0A832LU33_9BACT</name>
<comment type="caution">
    <text evidence="2">The sequence shown here is derived from an EMBL/GenBank/DDBJ whole genome shotgun (WGS) entry which is preliminary data.</text>
</comment>
<keyword evidence="1" id="KW-0175">Coiled coil</keyword>
<organism evidence="2">
    <name type="scientific">Caldimicrobium thiodismutans</name>
    <dbReference type="NCBI Taxonomy" id="1653476"/>
    <lineage>
        <taxon>Bacteria</taxon>
        <taxon>Pseudomonadati</taxon>
        <taxon>Thermodesulfobacteriota</taxon>
        <taxon>Thermodesulfobacteria</taxon>
        <taxon>Thermodesulfobacteriales</taxon>
        <taxon>Thermodesulfobacteriaceae</taxon>
        <taxon>Caldimicrobium</taxon>
    </lineage>
</organism>
<reference evidence="2" key="1">
    <citation type="journal article" date="2020" name="mSystems">
        <title>Genome- and Community-Level Interaction Insights into Carbon Utilization and Element Cycling Functions of Hydrothermarchaeota in Hydrothermal Sediment.</title>
        <authorList>
            <person name="Zhou Z."/>
            <person name="Liu Y."/>
            <person name="Xu W."/>
            <person name="Pan J."/>
            <person name="Luo Z.H."/>
            <person name="Li M."/>
        </authorList>
    </citation>
    <scope>NUCLEOTIDE SEQUENCE [LARGE SCALE GENOMIC DNA]</scope>
    <source>
        <strain evidence="2">SpSt-605</strain>
    </source>
</reference>
<accession>A0A832LU33</accession>
<dbReference type="EMBL" id="DSZU01000003">
    <property type="protein sequence ID" value="HGV54487.1"/>
    <property type="molecule type" value="Genomic_DNA"/>
</dbReference>
<proteinExistence type="predicted"/>